<gene>
    <name evidence="2" type="ORF">J2S45_001218</name>
</gene>
<sequence length="241" mass="25521">MADLTRILKPNPFADDDGSITAELAAAYAQPEHARVEAIVAALGRVIVPVLPHAHPGMTGGGLAPHEPAPTDPLECRDEDLVRVDFPGGRRALAIFSSAGALREWNDRARPVPVEVSKVAAAALQRADGVLVLDPGKKQTWLGRSATAALATSTPWVAPWDDPLIVRRITLGIDGYLPGLEKIGIQPGANGAAVVVLYLIPPVDRDKVVTIANRVAAAMASDEYVKSRLDVVEIRPFYAGA</sequence>
<evidence type="ECO:0000313" key="2">
    <source>
        <dbReference type="EMBL" id="MDP9832539.1"/>
    </source>
</evidence>
<proteinExistence type="predicted"/>
<name>A0ABT9PIK0_9ACTO</name>
<dbReference type="InterPro" id="IPR009839">
    <property type="entry name" value="SseB_N"/>
</dbReference>
<dbReference type="RefSeq" id="WP_307634839.1">
    <property type="nucleotide sequence ID" value="NZ_JAUSQL010000001.1"/>
</dbReference>
<comment type="caution">
    <text evidence="2">The sequence shown here is derived from an EMBL/GenBank/DDBJ whole genome shotgun (WGS) entry which is preliminary data.</text>
</comment>
<feature type="domain" description="SseB protein N-terminal" evidence="1">
    <location>
        <begin position="23"/>
        <end position="138"/>
    </location>
</feature>
<dbReference type="EMBL" id="JAUSQL010000001">
    <property type="protein sequence ID" value="MDP9832539.1"/>
    <property type="molecule type" value="Genomic_DNA"/>
</dbReference>
<dbReference type="Proteomes" id="UP001230145">
    <property type="component" value="Unassembled WGS sequence"/>
</dbReference>
<evidence type="ECO:0000259" key="1">
    <source>
        <dbReference type="Pfam" id="PF07179"/>
    </source>
</evidence>
<protein>
    <recommendedName>
        <fullName evidence="1">SseB protein N-terminal domain-containing protein</fullName>
    </recommendedName>
</protein>
<organism evidence="2 3">
    <name type="scientific">Trueperella abortisuis</name>
    <dbReference type="NCBI Taxonomy" id="445930"/>
    <lineage>
        <taxon>Bacteria</taxon>
        <taxon>Bacillati</taxon>
        <taxon>Actinomycetota</taxon>
        <taxon>Actinomycetes</taxon>
        <taxon>Actinomycetales</taxon>
        <taxon>Actinomycetaceae</taxon>
        <taxon>Trueperella</taxon>
    </lineage>
</organism>
<evidence type="ECO:0000313" key="3">
    <source>
        <dbReference type="Proteomes" id="UP001230145"/>
    </source>
</evidence>
<dbReference type="Pfam" id="PF07179">
    <property type="entry name" value="SseB"/>
    <property type="match status" value="1"/>
</dbReference>
<accession>A0ABT9PIK0</accession>
<keyword evidence="3" id="KW-1185">Reference proteome</keyword>
<reference evidence="2 3" key="1">
    <citation type="submission" date="2023-07" db="EMBL/GenBank/DDBJ databases">
        <title>Sequencing the genomes of 1000 actinobacteria strains.</title>
        <authorList>
            <person name="Klenk H.-P."/>
        </authorList>
    </citation>
    <scope>NUCLEOTIDE SEQUENCE [LARGE SCALE GENOMIC DNA]</scope>
    <source>
        <strain evidence="2 3">DSM 19515</strain>
    </source>
</reference>